<evidence type="ECO:0000256" key="2">
    <source>
        <dbReference type="ARBA" id="ARBA00022598"/>
    </source>
</evidence>
<sequence>MKAILEELESRRATARAGGGQRRIDAQHGRGKLTARERIELLLDEDSFEEFDMFVAHRCTDFGMEKDRPSGDGVVTGWGTINGRMVYVFSQDFTVFGGSLSETHAQKICKIMDMAVQNGAPVIGLNDSGGARIQEGVASLAGYADVFQRNIMASGVVPQISVIMGPCAGGAVYSPAMTDFIFMVKDTSYMFVTGPDVVKTVTNEIVTSEELGGASTHTRKSSVADGAFENDVEAMVEIRRLFDFLPLNNREKAPTRPFFDDVARMEESLDTLIPDNPNQPYDMKELIVKVADEGDFCEIQKDFAANIITGFVRLEGQTVGVVANQPTVLAGCLDIDSSRKAARFVRFCDAFEIPILTFVDVPGFLPGTGQEYGGVIKHGAKLLFAYGEATVPKVTVITRKAYGGAYDVMASKHLRGDFNYAWPTAEIAVMGAKGAVEILYRSELGDKDKIAARTKDYEGRFANPFVAAEKGFIDEVIMPHSTRKRVARAFASLRTKKLSNPWKKHDNIPL</sequence>
<name>A0A2R8B7D3_9RHOB</name>
<keyword evidence="2 6" id="KW-0436">Ligase</keyword>
<dbReference type="InterPro" id="IPR011763">
    <property type="entry name" value="COA_CT_C"/>
</dbReference>
<comment type="similarity">
    <text evidence="1">Belongs to the AccD/PCCB family.</text>
</comment>
<accession>A0A2R8B7D3</accession>
<dbReference type="RefSeq" id="WP_108852842.1">
    <property type="nucleotide sequence ID" value="NZ_OMOQ01000001.1"/>
</dbReference>
<proteinExistence type="inferred from homology"/>
<dbReference type="PANTHER" id="PTHR43842:SF2">
    <property type="entry name" value="PROPIONYL-COA CARBOXYLASE BETA CHAIN, MITOCHONDRIAL"/>
    <property type="match status" value="1"/>
</dbReference>
<evidence type="ECO:0000256" key="1">
    <source>
        <dbReference type="ARBA" id="ARBA00006102"/>
    </source>
</evidence>
<evidence type="ECO:0000259" key="5">
    <source>
        <dbReference type="PROSITE" id="PS50989"/>
    </source>
</evidence>
<reference evidence="6 7" key="1">
    <citation type="submission" date="2018-03" db="EMBL/GenBank/DDBJ databases">
        <authorList>
            <person name="Keele B.F."/>
        </authorList>
    </citation>
    <scope>NUCLEOTIDE SEQUENCE [LARGE SCALE GENOMIC DNA]</scope>
    <source>
        <strain evidence="6 7">CECT 8626</strain>
    </source>
</reference>
<gene>
    <name evidence="6" type="primary">pccB</name>
    <name evidence="6" type="ORF">DEA8626_02067</name>
</gene>
<dbReference type="FunFam" id="3.90.226.10:FF:000016">
    <property type="entry name" value="Propionyl-CoA carboxylase, beta subunit"/>
    <property type="match status" value="1"/>
</dbReference>
<dbReference type="InterPro" id="IPR034733">
    <property type="entry name" value="AcCoA_carboxyl_beta"/>
</dbReference>
<feature type="domain" description="CoA carboxyltransferase C-terminal" evidence="5">
    <location>
        <begin position="264"/>
        <end position="504"/>
    </location>
</feature>
<keyword evidence="7" id="KW-1185">Reference proteome</keyword>
<dbReference type="Pfam" id="PF01039">
    <property type="entry name" value="Carboxyl_trans"/>
    <property type="match status" value="1"/>
</dbReference>
<dbReference type="GO" id="GO:0015977">
    <property type="term" value="P:carbon fixation"/>
    <property type="evidence" value="ECO:0007669"/>
    <property type="project" value="UniProtKB-ARBA"/>
</dbReference>
<protein>
    <recommendedName>
        <fullName evidence="3">Propionyl-CoA carboxylase beta chain</fullName>
    </recommendedName>
</protein>
<dbReference type="GO" id="GO:0004658">
    <property type="term" value="F:propionyl-CoA carboxylase activity"/>
    <property type="evidence" value="ECO:0007669"/>
    <property type="project" value="UniProtKB-ARBA"/>
</dbReference>
<evidence type="ECO:0000259" key="4">
    <source>
        <dbReference type="PROSITE" id="PS50980"/>
    </source>
</evidence>
<dbReference type="Gene3D" id="3.90.226.10">
    <property type="entry name" value="2-enoyl-CoA Hydratase, Chain A, domain 1"/>
    <property type="match status" value="2"/>
</dbReference>
<dbReference type="GO" id="GO:0003989">
    <property type="term" value="F:acetyl-CoA carboxylase activity"/>
    <property type="evidence" value="ECO:0007669"/>
    <property type="project" value="UniProtKB-ARBA"/>
</dbReference>
<dbReference type="OrthoDB" id="9803706at2"/>
<dbReference type="EMBL" id="OMOQ01000001">
    <property type="protein sequence ID" value="SPH18528.1"/>
    <property type="molecule type" value="Genomic_DNA"/>
</dbReference>
<dbReference type="FunFam" id="3.90.226.10:FF:000017">
    <property type="entry name" value="Propionyl-CoA carboxylase subunit beta 5"/>
    <property type="match status" value="1"/>
</dbReference>
<evidence type="ECO:0000256" key="3">
    <source>
        <dbReference type="ARBA" id="ARBA00074538"/>
    </source>
</evidence>
<dbReference type="InterPro" id="IPR011762">
    <property type="entry name" value="COA_CT_N"/>
</dbReference>
<evidence type="ECO:0000313" key="7">
    <source>
        <dbReference type="Proteomes" id="UP000244924"/>
    </source>
</evidence>
<dbReference type="InterPro" id="IPR029045">
    <property type="entry name" value="ClpP/crotonase-like_dom_sf"/>
</dbReference>
<evidence type="ECO:0000313" key="6">
    <source>
        <dbReference type="EMBL" id="SPH18528.1"/>
    </source>
</evidence>
<dbReference type="PROSITE" id="PS50989">
    <property type="entry name" value="COA_CT_CTER"/>
    <property type="match status" value="1"/>
</dbReference>
<dbReference type="PROSITE" id="PS50980">
    <property type="entry name" value="COA_CT_NTER"/>
    <property type="match status" value="1"/>
</dbReference>
<feature type="domain" description="CoA carboxyltransferase N-terminal" evidence="4">
    <location>
        <begin position="1"/>
        <end position="257"/>
    </location>
</feature>
<dbReference type="Proteomes" id="UP000244924">
    <property type="component" value="Unassembled WGS sequence"/>
</dbReference>
<organism evidence="6 7">
    <name type="scientific">Albidovulum aquaemixtae</name>
    <dbReference type="NCBI Taxonomy" id="1542388"/>
    <lineage>
        <taxon>Bacteria</taxon>
        <taxon>Pseudomonadati</taxon>
        <taxon>Pseudomonadota</taxon>
        <taxon>Alphaproteobacteria</taxon>
        <taxon>Rhodobacterales</taxon>
        <taxon>Paracoccaceae</taxon>
        <taxon>Albidovulum</taxon>
    </lineage>
</organism>
<dbReference type="AlphaFoldDB" id="A0A2R8B7D3"/>
<dbReference type="SUPFAM" id="SSF52096">
    <property type="entry name" value="ClpP/crotonase"/>
    <property type="match status" value="2"/>
</dbReference>
<dbReference type="GO" id="GO:0009317">
    <property type="term" value="C:acetyl-CoA carboxylase complex"/>
    <property type="evidence" value="ECO:0007669"/>
    <property type="project" value="UniProtKB-ARBA"/>
</dbReference>
<dbReference type="PANTHER" id="PTHR43842">
    <property type="entry name" value="PROPIONYL-COA CARBOXYLASE BETA CHAIN"/>
    <property type="match status" value="1"/>
</dbReference>
<dbReference type="InterPro" id="IPR051047">
    <property type="entry name" value="AccD/PCCB"/>
</dbReference>